<dbReference type="NCBIfam" id="TIGR01613">
    <property type="entry name" value="primase_Cterm"/>
    <property type="match status" value="1"/>
</dbReference>
<dbReference type="InterPro" id="IPR014015">
    <property type="entry name" value="Helicase_SF3_DNA-vir"/>
</dbReference>
<dbReference type="InterPro" id="IPR051620">
    <property type="entry name" value="ORF904-like_C"/>
</dbReference>
<feature type="domain" description="SF3 helicase" evidence="5">
    <location>
        <begin position="513"/>
        <end position="672"/>
    </location>
</feature>
<comment type="caution">
    <text evidence="6">The sequence shown here is derived from an EMBL/GenBank/DDBJ whole genome shotgun (WGS) entry which is preliminary data.</text>
</comment>
<evidence type="ECO:0000256" key="1">
    <source>
        <dbReference type="ARBA" id="ARBA00022741"/>
    </source>
</evidence>
<evidence type="ECO:0000256" key="4">
    <source>
        <dbReference type="SAM" id="MobiDB-lite"/>
    </source>
</evidence>
<protein>
    <recommendedName>
        <fullName evidence="5">SF3 helicase domain-containing protein</fullName>
    </recommendedName>
</protein>
<dbReference type="PANTHER" id="PTHR35372:SF2">
    <property type="entry name" value="SF3 HELICASE DOMAIN-CONTAINING PROTEIN"/>
    <property type="match status" value="1"/>
</dbReference>
<dbReference type="Pfam" id="PF08706">
    <property type="entry name" value="D5_N"/>
    <property type="match status" value="1"/>
</dbReference>
<evidence type="ECO:0000256" key="3">
    <source>
        <dbReference type="ARBA" id="ARBA00022840"/>
    </source>
</evidence>
<dbReference type="PANTHER" id="PTHR35372">
    <property type="entry name" value="ATP BINDING PROTEIN-RELATED"/>
    <property type="match status" value="1"/>
</dbReference>
<proteinExistence type="predicted"/>
<dbReference type="GO" id="GO:0016787">
    <property type="term" value="F:hydrolase activity"/>
    <property type="evidence" value="ECO:0007669"/>
    <property type="project" value="UniProtKB-KW"/>
</dbReference>
<keyword evidence="3" id="KW-0067">ATP-binding</keyword>
<sequence>MRPLPVQLFERGFRALVSVIPPNAPLSPSSRVQPSQRGKTPGRRNANGTWAGYGWLKHETTLDDVKKWSSDGSNIGILAEYFPGVDIDSLDPQLSAQVARIARRELGPAPSRVGRAPKQLLMYRTEAPFARMAIILRTGDESHLVEVLGTSRQYLIEGEHPGGSRYKWDTSLLEVDPGELTLITSTAIERFFDAVEEEMSLLGITVERVGDGKLRDRAHHLQADFLAPSLAALRECVESIPNTDELFPSRDDYVKMGYAICAAAGDSYDEGFEVFAEWCARHEQDGRVAGNPDTWRADWGRMAGPFSIGWGWLVETAAPHGFNSAEYEFEVDELAVLEAERQRDDSAPEYSDAWLAEQVIAESGHQIRYVPMFNKWYVWSGGRWEPDAVLLADHLVGKVLQRLASVLIRSGVSPKAQAKNAATAGKLCSAPTHRNVRHILRSDPRITATPDAFDFNRWILNTPGGIVDLVTGDIVAHDPNELCSRITKVAPDADMPYPEWKRFLVEATGHDTHLELYMQRLAGYALTGSIEEQMLAFVWGSGGNGKGTWLNAIMEVMHDYAESAAMDTFTVSLHDKHPTDLAGLAGARLVSAIETEHGKRWDEQRVKSLTGGDPVRARYMRQDFFTYLPQFTLVFAGNHKPEIRSIDNAIKRRFHLIPFTIIPKQVDGRLKDKLREEYPAILNWCIEGCLAWQQQGLNPPESVRAATHEYFSDEDPVQRWIDETCVTGAEHTTAMLT</sequence>
<dbReference type="SMART" id="SM00885">
    <property type="entry name" value="D5_N"/>
    <property type="match status" value="1"/>
</dbReference>
<dbReference type="AlphaFoldDB" id="A0A0F9NWR4"/>
<dbReference type="InterPro" id="IPR006500">
    <property type="entry name" value="Helicase_put_C_phage/plasmid"/>
</dbReference>
<dbReference type="EMBL" id="LAZR01007365">
    <property type="protein sequence ID" value="KKM85722.1"/>
    <property type="molecule type" value="Genomic_DNA"/>
</dbReference>
<evidence type="ECO:0000256" key="2">
    <source>
        <dbReference type="ARBA" id="ARBA00022801"/>
    </source>
</evidence>
<accession>A0A0F9NWR4</accession>
<organism evidence="6">
    <name type="scientific">marine sediment metagenome</name>
    <dbReference type="NCBI Taxonomy" id="412755"/>
    <lineage>
        <taxon>unclassified sequences</taxon>
        <taxon>metagenomes</taxon>
        <taxon>ecological metagenomes</taxon>
    </lineage>
</organism>
<feature type="compositionally biased region" description="Polar residues" evidence="4">
    <location>
        <begin position="26"/>
        <end position="38"/>
    </location>
</feature>
<keyword evidence="2" id="KW-0378">Hydrolase</keyword>
<dbReference type="InterPro" id="IPR014818">
    <property type="entry name" value="Phage/plasmid_primase_P4_C"/>
</dbReference>
<keyword evidence="1" id="KW-0547">Nucleotide-binding</keyword>
<dbReference type="InterPro" id="IPR027417">
    <property type="entry name" value="P-loop_NTPase"/>
</dbReference>
<dbReference type="Gene3D" id="3.40.50.300">
    <property type="entry name" value="P-loop containing nucleotide triphosphate hydrolases"/>
    <property type="match status" value="1"/>
</dbReference>
<reference evidence="6" key="1">
    <citation type="journal article" date="2015" name="Nature">
        <title>Complex archaea that bridge the gap between prokaryotes and eukaryotes.</title>
        <authorList>
            <person name="Spang A."/>
            <person name="Saw J.H."/>
            <person name="Jorgensen S.L."/>
            <person name="Zaremba-Niedzwiedzka K."/>
            <person name="Martijn J."/>
            <person name="Lind A.E."/>
            <person name="van Eijk R."/>
            <person name="Schleper C."/>
            <person name="Guy L."/>
            <person name="Ettema T.J."/>
        </authorList>
    </citation>
    <scope>NUCLEOTIDE SEQUENCE</scope>
</reference>
<dbReference type="InterPro" id="IPR045455">
    <property type="entry name" value="NrS-1_pol-like_helicase"/>
</dbReference>
<evidence type="ECO:0000313" key="6">
    <source>
        <dbReference type="EMBL" id="KKM85722.1"/>
    </source>
</evidence>
<gene>
    <name evidence="6" type="ORF">LCGC14_1286160</name>
</gene>
<feature type="non-terminal residue" evidence="6">
    <location>
        <position position="737"/>
    </location>
</feature>
<dbReference type="PROSITE" id="PS51206">
    <property type="entry name" value="SF3_HELICASE_1"/>
    <property type="match status" value="1"/>
</dbReference>
<feature type="region of interest" description="Disordered" evidence="4">
    <location>
        <begin position="24"/>
        <end position="47"/>
    </location>
</feature>
<dbReference type="GO" id="GO:0005524">
    <property type="term" value="F:ATP binding"/>
    <property type="evidence" value="ECO:0007669"/>
    <property type="project" value="UniProtKB-KW"/>
</dbReference>
<dbReference type="Pfam" id="PF19263">
    <property type="entry name" value="DUF5906"/>
    <property type="match status" value="1"/>
</dbReference>
<evidence type="ECO:0000259" key="5">
    <source>
        <dbReference type="PROSITE" id="PS51206"/>
    </source>
</evidence>
<name>A0A0F9NWR4_9ZZZZ</name>